<dbReference type="EMBL" id="LR796415">
    <property type="protein sequence ID" value="CAB4143123.1"/>
    <property type="molecule type" value="Genomic_DNA"/>
</dbReference>
<gene>
    <name evidence="1" type="ORF">UFOVP434_81</name>
</gene>
<proteinExistence type="predicted"/>
<name>A0A6J5MCV3_9CAUD</name>
<evidence type="ECO:0000313" key="1">
    <source>
        <dbReference type="EMBL" id="CAB4143123.1"/>
    </source>
</evidence>
<protein>
    <submittedName>
        <fullName evidence="1">Uncharacterized protein</fullName>
    </submittedName>
</protein>
<reference evidence="1" key="1">
    <citation type="submission" date="2020-04" db="EMBL/GenBank/DDBJ databases">
        <authorList>
            <person name="Chiriac C."/>
            <person name="Salcher M."/>
            <person name="Ghai R."/>
            <person name="Kavagutti S V."/>
        </authorList>
    </citation>
    <scope>NUCLEOTIDE SEQUENCE</scope>
</reference>
<organism evidence="1">
    <name type="scientific">uncultured Caudovirales phage</name>
    <dbReference type="NCBI Taxonomy" id="2100421"/>
    <lineage>
        <taxon>Viruses</taxon>
        <taxon>Duplodnaviria</taxon>
        <taxon>Heunggongvirae</taxon>
        <taxon>Uroviricota</taxon>
        <taxon>Caudoviricetes</taxon>
        <taxon>Peduoviridae</taxon>
        <taxon>Maltschvirus</taxon>
        <taxon>Maltschvirus maltsch</taxon>
    </lineage>
</organism>
<accession>A0A6J5MCV3</accession>
<sequence>MKTLYVFDFSATPKKDWRPVCESTIAEDIRHALAQIYHLYPDHDVTRLTRGNKIVQSQRTTIEATIPRTPMIAGQ</sequence>